<evidence type="ECO:0000256" key="3">
    <source>
        <dbReference type="ARBA" id="ARBA00022737"/>
    </source>
</evidence>
<evidence type="ECO:0000256" key="8">
    <source>
        <dbReference type="ARBA" id="ARBA00070106"/>
    </source>
</evidence>
<evidence type="ECO:0000256" key="6">
    <source>
        <dbReference type="ARBA" id="ARBA00058456"/>
    </source>
</evidence>
<evidence type="ECO:0000313" key="13">
    <source>
        <dbReference type="EMBL" id="KAG5672623.1"/>
    </source>
</evidence>
<feature type="domain" description="Beta-catenin-like protein 1 N-terminal" evidence="12">
    <location>
        <begin position="35"/>
        <end position="144"/>
    </location>
</feature>
<feature type="region of interest" description="Disordered" evidence="11">
    <location>
        <begin position="1"/>
        <end position="31"/>
    </location>
</feature>
<feature type="coiled-coil region" evidence="10">
    <location>
        <begin position="35"/>
        <end position="62"/>
    </location>
</feature>
<feature type="compositionally biased region" description="Basic and acidic residues" evidence="11">
    <location>
        <begin position="13"/>
        <end position="31"/>
    </location>
</feature>
<evidence type="ECO:0000256" key="2">
    <source>
        <dbReference type="ARBA" id="ARBA00022553"/>
    </source>
</evidence>
<comment type="function">
    <text evidence="6">Component of the PRP19-CDC5L complex that forms an integral part of the spliceosome and is required for activating pre-mRNA splicing. Participates in AID/AICDA-mediated somatic hypermutation (SHM) and class-switch recombination (CSR), 2 processes resulting in the production of high-affinity, mutated isotype-switched antibodies.</text>
</comment>
<dbReference type="EMBL" id="JADBJN010000003">
    <property type="protein sequence ID" value="KAG5672623.1"/>
    <property type="molecule type" value="Genomic_DNA"/>
</dbReference>
<evidence type="ECO:0000256" key="7">
    <source>
        <dbReference type="ARBA" id="ARBA00061776"/>
    </source>
</evidence>
<dbReference type="InterPro" id="IPR039678">
    <property type="entry name" value="CTNNBL1"/>
</dbReference>
<comment type="subcellular location">
    <subcellularLocation>
        <location evidence="1">Nucleus</location>
    </subcellularLocation>
</comment>
<organism evidence="13 14">
    <name type="scientific">Polypedilum vanderplanki</name>
    <name type="common">Sleeping chironomid midge</name>
    <dbReference type="NCBI Taxonomy" id="319348"/>
    <lineage>
        <taxon>Eukaryota</taxon>
        <taxon>Metazoa</taxon>
        <taxon>Ecdysozoa</taxon>
        <taxon>Arthropoda</taxon>
        <taxon>Hexapoda</taxon>
        <taxon>Insecta</taxon>
        <taxon>Pterygota</taxon>
        <taxon>Neoptera</taxon>
        <taxon>Endopterygota</taxon>
        <taxon>Diptera</taxon>
        <taxon>Nematocera</taxon>
        <taxon>Chironomoidea</taxon>
        <taxon>Chironomidae</taxon>
        <taxon>Chironominae</taxon>
        <taxon>Polypedilum</taxon>
        <taxon>Polypedilum</taxon>
    </lineage>
</organism>
<evidence type="ECO:0000256" key="5">
    <source>
        <dbReference type="ARBA" id="ARBA00023242"/>
    </source>
</evidence>
<dbReference type="OrthoDB" id="1898821at2759"/>
<dbReference type="Gene3D" id="1.25.10.10">
    <property type="entry name" value="Leucine-rich Repeat Variant"/>
    <property type="match status" value="1"/>
</dbReference>
<evidence type="ECO:0000256" key="4">
    <source>
        <dbReference type="ARBA" id="ARBA00023054"/>
    </source>
</evidence>
<dbReference type="PANTHER" id="PTHR14978:SF0">
    <property type="entry name" value="BETA-CATENIN-LIKE PROTEIN 1"/>
    <property type="match status" value="1"/>
</dbReference>
<comment type="caution">
    <text evidence="13">The sequence shown here is derived from an EMBL/GenBank/DDBJ whole genome shotgun (WGS) entry which is preliminary data.</text>
</comment>
<dbReference type="InterPro" id="IPR011989">
    <property type="entry name" value="ARM-like"/>
</dbReference>
<dbReference type="GO" id="GO:0010467">
    <property type="term" value="P:gene expression"/>
    <property type="evidence" value="ECO:0007669"/>
    <property type="project" value="UniProtKB-ARBA"/>
</dbReference>
<dbReference type="Proteomes" id="UP001107558">
    <property type="component" value="Chromosome 3"/>
</dbReference>
<keyword evidence="4 10" id="KW-0175">Coiled coil</keyword>
<dbReference type="InterPro" id="IPR016024">
    <property type="entry name" value="ARM-type_fold"/>
</dbReference>
<gene>
    <name evidence="13" type="ORF">PVAND_002738</name>
</gene>
<evidence type="ECO:0000313" key="14">
    <source>
        <dbReference type="Proteomes" id="UP001107558"/>
    </source>
</evidence>
<dbReference type="SMART" id="SM01156">
    <property type="entry name" value="DUF1716"/>
    <property type="match status" value="1"/>
</dbReference>
<name>A0A9J6BS22_POLVA</name>
<dbReference type="SUPFAM" id="SSF48371">
    <property type="entry name" value="ARM repeat"/>
    <property type="match status" value="1"/>
</dbReference>
<evidence type="ECO:0000259" key="12">
    <source>
        <dbReference type="SMART" id="SM01156"/>
    </source>
</evidence>
<dbReference type="AlphaFoldDB" id="A0A9J6BS22"/>
<dbReference type="Pfam" id="PF08216">
    <property type="entry name" value="CTNNBL"/>
    <property type="match status" value="1"/>
</dbReference>
<evidence type="ECO:0000256" key="1">
    <source>
        <dbReference type="ARBA" id="ARBA00004123"/>
    </source>
</evidence>
<keyword evidence="5" id="KW-0539">Nucleus</keyword>
<keyword evidence="3" id="KW-0677">Repeat</keyword>
<protein>
    <recommendedName>
        <fullName evidence="8">Beta-catenin-like protein 1</fullName>
    </recommendedName>
    <alternativeName>
        <fullName evidence="9">Nuclear-associated protein</fullName>
    </alternativeName>
</protein>
<evidence type="ECO:0000256" key="10">
    <source>
        <dbReference type="SAM" id="Coils"/>
    </source>
</evidence>
<keyword evidence="14" id="KW-1185">Reference proteome</keyword>
<dbReference type="FunFam" id="1.25.10.10:FF:001136">
    <property type="entry name" value="Beta-catenin-like protein 1"/>
    <property type="match status" value="1"/>
</dbReference>
<accession>A0A9J6BS22</accession>
<keyword evidence="2" id="KW-0597">Phosphoprotein</keyword>
<dbReference type="GO" id="GO:0005681">
    <property type="term" value="C:spliceosomal complex"/>
    <property type="evidence" value="ECO:0007669"/>
    <property type="project" value="TreeGrafter"/>
</dbReference>
<evidence type="ECO:0000256" key="11">
    <source>
        <dbReference type="SAM" id="MobiDB-lite"/>
    </source>
</evidence>
<evidence type="ECO:0000256" key="9">
    <source>
        <dbReference type="ARBA" id="ARBA00083862"/>
    </source>
</evidence>
<dbReference type="InterPro" id="IPR013180">
    <property type="entry name" value="CTNNBL1_N"/>
</dbReference>
<sequence>MEIGELLSFKPESIQKRKQNDEDNDKDKIHSIDKRQKIDEKILELVAQADDDEEEAQILDENGLKKLALLFEKRVLKNQVTRLKFPDQPEKFMESEIELFEVIQQLRPVATFPDLYSLMISIGMLSSMLELLNHANSDVSAAIVEILNELTDVDVLHESTKGGDHLMNFLKEQEITKLLVNCLERYNEAVKEEADAVHNILGIFENITDLRPNMCKEIADQGLLAWILKRLKVKQYDANKLYCSEILSILLQNDNDNRVLLGNLDGIDILLQQLAVYKKHDPAEGDAEEVEYMENVFNCLCSSLLAKENRTHFLKGEGCQLMNLMLREKKLSRNGALKVLDFALSTADGKENCQKFIDILGLRTIFPLFMKTPKKNKKRLLSSEEFEEHLCSIISNLLRNTKGSQKQ</sequence>
<dbReference type="PANTHER" id="PTHR14978">
    <property type="entry name" value="BETA-CATENIN-LIKE PROTEIN 1 NUCLEAR ASSOCIATED PROTEIN"/>
    <property type="match status" value="1"/>
</dbReference>
<reference evidence="13" key="1">
    <citation type="submission" date="2021-03" db="EMBL/GenBank/DDBJ databases">
        <title>Chromosome level genome of the anhydrobiotic midge Polypedilum vanderplanki.</title>
        <authorList>
            <person name="Yoshida Y."/>
            <person name="Kikawada T."/>
            <person name="Gusev O."/>
        </authorList>
    </citation>
    <scope>NUCLEOTIDE SEQUENCE</scope>
    <source>
        <strain evidence="13">NIAS01</strain>
        <tissue evidence="13">Whole body or cell culture</tissue>
    </source>
</reference>
<proteinExistence type="predicted"/>
<comment type="subunit">
    <text evidence="7">Component of the PRP19-CDC5L splicing complex composed of a core complex comprising a homotetramer of PRPF19, CDC5L, PLRG1 and BCAS2, and at least three less stably associated proteins CTNNBL1, CWC15 and HSPA8. Interacts directly with CWC15 and CDC5L in the complex. Interacts with AICDA; the interaction is important for the antibody diversification activity of AICDA. Interacts with PRPF31 (via its NLS). Interacts (via its N-terminal NLS) with KPNA1 and KPNA2.</text>
</comment>